<accession>A0A443NB57</accession>
<name>A0A443NB57_9MAGN</name>
<gene>
    <name evidence="1" type="ORF">CKAN_00415300</name>
</gene>
<proteinExistence type="predicted"/>
<protein>
    <submittedName>
        <fullName evidence="1">Uncharacterized protein</fullName>
    </submittedName>
</protein>
<comment type="caution">
    <text evidence="1">The sequence shown here is derived from an EMBL/GenBank/DDBJ whole genome shotgun (WGS) entry which is preliminary data.</text>
</comment>
<sequence>MFSTVTLIQSSQDLYTRKRCFFVCRGSVEDPLSTHPAHKGRNKTELGFFFCLFVLTQIFSYQTLEIHPQLERTKGASMINVPQRGTAIQEDQAWSWMLGKWQVQQVNSEF</sequence>
<reference evidence="1 2" key="1">
    <citation type="journal article" date="2019" name="Nat. Plants">
        <title>Stout camphor tree genome fills gaps in understanding of flowering plant genome evolution.</title>
        <authorList>
            <person name="Chaw S.M."/>
            <person name="Liu Y.C."/>
            <person name="Wu Y.W."/>
            <person name="Wang H.Y."/>
            <person name="Lin C.I."/>
            <person name="Wu C.S."/>
            <person name="Ke H.M."/>
            <person name="Chang L.Y."/>
            <person name="Hsu C.Y."/>
            <person name="Yang H.T."/>
            <person name="Sudianto E."/>
            <person name="Hsu M.H."/>
            <person name="Wu K.P."/>
            <person name="Wang L.N."/>
            <person name="Leebens-Mack J.H."/>
            <person name="Tsai I.J."/>
        </authorList>
    </citation>
    <scope>NUCLEOTIDE SEQUENCE [LARGE SCALE GENOMIC DNA]</scope>
    <source>
        <strain evidence="2">cv. Chaw 1501</strain>
        <tissue evidence="1">Young leaves</tissue>
    </source>
</reference>
<keyword evidence="2" id="KW-1185">Reference proteome</keyword>
<evidence type="ECO:0000313" key="1">
    <source>
        <dbReference type="EMBL" id="RWR75754.1"/>
    </source>
</evidence>
<dbReference type="EMBL" id="QPKB01000002">
    <property type="protein sequence ID" value="RWR75754.1"/>
    <property type="molecule type" value="Genomic_DNA"/>
</dbReference>
<evidence type="ECO:0000313" key="2">
    <source>
        <dbReference type="Proteomes" id="UP000283530"/>
    </source>
</evidence>
<dbReference type="Proteomes" id="UP000283530">
    <property type="component" value="Unassembled WGS sequence"/>
</dbReference>
<dbReference type="AlphaFoldDB" id="A0A443NB57"/>
<organism evidence="1 2">
    <name type="scientific">Cinnamomum micranthum f. kanehirae</name>
    <dbReference type="NCBI Taxonomy" id="337451"/>
    <lineage>
        <taxon>Eukaryota</taxon>
        <taxon>Viridiplantae</taxon>
        <taxon>Streptophyta</taxon>
        <taxon>Embryophyta</taxon>
        <taxon>Tracheophyta</taxon>
        <taxon>Spermatophyta</taxon>
        <taxon>Magnoliopsida</taxon>
        <taxon>Magnoliidae</taxon>
        <taxon>Laurales</taxon>
        <taxon>Lauraceae</taxon>
        <taxon>Cinnamomum</taxon>
    </lineage>
</organism>